<dbReference type="GO" id="GO:0005886">
    <property type="term" value="C:plasma membrane"/>
    <property type="evidence" value="ECO:0007669"/>
    <property type="project" value="UniProtKB-SubCell"/>
</dbReference>
<evidence type="ECO:0000313" key="11">
    <source>
        <dbReference type="EMBL" id="SHF40699.1"/>
    </source>
</evidence>
<protein>
    <recommendedName>
        <fullName evidence="9">Transport permease protein</fullName>
    </recommendedName>
</protein>
<feature type="transmembrane region" description="Helical" evidence="9">
    <location>
        <begin position="55"/>
        <end position="77"/>
    </location>
</feature>
<keyword evidence="8 9" id="KW-0472">Membrane</keyword>
<feature type="transmembrane region" description="Helical" evidence="9">
    <location>
        <begin position="20"/>
        <end position="43"/>
    </location>
</feature>
<feature type="transmembrane region" description="Helical" evidence="9">
    <location>
        <begin position="98"/>
        <end position="122"/>
    </location>
</feature>
<keyword evidence="12" id="KW-1185">Reference proteome</keyword>
<evidence type="ECO:0000256" key="1">
    <source>
        <dbReference type="ARBA" id="ARBA00004651"/>
    </source>
</evidence>
<evidence type="ECO:0000256" key="5">
    <source>
        <dbReference type="ARBA" id="ARBA00022692"/>
    </source>
</evidence>
<dbReference type="AlphaFoldDB" id="A0A1M5BDV7"/>
<accession>A0A1M5BDV7</accession>
<dbReference type="PANTHER" id="PTHR30413:SF10">
    <property type="entry name" value="CAPSULE POLYSACCHARIDE EXPORT INNER-MEMBRANE PROTEIN CTRC"/>
    <property type="match status" value="1"/>
</dbReference>
<organism evidence="11 12">
    <name type="scientific">Vibrio gazogenes DSM 21264 = NBRC 103151</name>
    <dbReference type="NCBI Taxonomy" id="1123492"/>
    <lineage>
        <taxon>Bacteria</taxon>
        <taxon>Pseudomonadati</taxon>
        <taxon>Pseudomonadota</taxon>
        <taxon>Gammaproteobacteria</taxon>
        <taxon>Vibrionales</taxon>
        <taxon>Vibrionaceae</taxon>
        <taxon>Vibrio</taxon>
    </lineage>
</organism>
<dbReference type="EMBL" id="FQUH01000009">
    <property type="protein sequence ID" value="SHF40699.1"/>
    <property type="molecule type" value="Genomic_DNA"/>
</dbReference>
<feature type="domain" description="ABC transmembrane type-2" evidence="10">
    <location>
        <begin position="21"/>
        <end position="244"/>
    </location>
</feature>
<evidence type="ECO:0000256" key="9">
    <source>
        <dbReference type="RuleBase" id="RU361157"/>
    </source>
</evidence>
<keyword evidence="7" id="KW-0762">Sugar transport</keyword>
<keyword evidence="5 9" id="KW-0812">Transmembrane</keyword>
<dbReference type="InterPro" id="IPR047817">
    <property type="entry name" value="ABC2_TM_bact-type"/>
</dbReference>
<dbReference type="InterPro" id="IPR013525">
    <property type="entry name" value="ABC2_TM"/>
</dbReference>
<keyword evidence="3 9" id="KW-0813">Transport</keyword>
<evidence type="ECO:0000256" key="8">
    <source>
        <dbReference type="ARBA" id="ARBA00023136"/>
    </source>
</evidence>
<evidence type="ECO:0000256" key="6">
    <source>
        <dbReference type="ARBA" id="ARBA00022989"/>
    </source>
</evidence>
<evidence type="ECO:0000256" key="3">
    <source>
        <dbReference type="ARBA" id="ARBA00022448"/>
    </source>
</evidence>
<dbReference type="PANTHER" id="PTHR30413">
    <property type="entry name" value="INNER MEMBRANE TRANSPORT PERMEASE"/>
    <property type="match status" value="1"/>
</dbReference>
<dbReference type="PROSITE" id="PS51012">
    <property type="entry name" value="ABC_TM2"/>
    <property type="match status" value="1"/>
</dbReference>
<feature type="transmembrane region" description="Helical" evidence="9">
    <location>
        <begin position="224"/>
        <end position="241"/>
    </location>
</feature>
<dbReference type="GO" id="GO:0015774">
    <property type="term" value="P:polysaccharide transport"/>
    <property type="evidence" value="ECO:0007669"/>
    <property type="project" value="UniProtKB-KW"/>
</dbReference>
<evidence type="ECO:0000313" key="12">
    <source>
        <dbReference type="Proteomes" id="UP000184159"/>
    </source>
</evidence>
<dbReference type="Proteomes" id="UP000184159">
    <property type="component" value="Unassembled WGS sequence"/>
</dbReference>
<sequence>MQIILELAKNDIRKKIVGSYFGWFWLVSKPILTVLVMWAVFSYGFKTPPIEGVDFFLWLSCGFVWWIYFSNTITEYTHSIVEYGYLLKQSKFNAIKILRFKFISSLISLVLGVVILYIIYFSTFSVVSYLSFTILYYVMALAFFTYNLGVFLASLRVYFKDISEALNSVLQVLFWVTPIIWNISLIPTNYHWVIYLNPLTYIIEGVRETLNHGILFYTELDKASLFWGTNLILYIFSKYIYQRLSLKFNDVL</sequence>
<evidence type="ECO:0000256" key="4">
    <source>
        <dbReference type="ARBA" id="ARBA00022475"/>
    </source>
</evidence>
<name>A0A1M5BDV7_VIBGA</name>
<evidence type="ECO:0000259" key="10">
    <source>
        <dbReference type="PROSITE" id="PS51012"/>
    </source>
</evidence>
<reference evidence="12" key="1">
    <citation type="submission" date="2016-11" db="EMBL/GenBank/DDBJ databases">
        <authorList>
            <person name="Varghese N."/>
            <person name="Submissions S."/>
        </authorList>
    </citation>
    <scope>NUCLEOTIDE SEQUENCE [LARGE SCALE GENOMIC DNA]</scope>
    <source>
        <strain evidence="12">DSM 21264</strain>
    </source>
</reference>
<dbReference type="GO" id="GO:0140359">
    <property type="term" value="F:ABC-type transporter activity"/>
    <property type="evidence" value="ECO:0007669"/>
    <property type="project" value="InterPro"/>
</dbReference>
<proteinExistence type="inferred from homology"/>
<gene>
    <name evidence="11" type="ORF">SAMN02745781_02209</name>
</gene>
<keyword evidence="4 9" id="KW-1003">Cell membrane</keyword>
<comment type="subcellular location">
    <subcellularLocation>
        <location evidence="9">Cell inner membrane</location>
        <topology evidence="9">Multi-pass membrane protein</topology>
    </subcellularLocation>
    <subcellularLocation>
        <location evidence="1">Cell membrane</location>
        <topology evidence="1">Multi-pass membrane protein</topology>
    </subcellularLocation>
</comment>
<evidence type="ECO:0000256" key="7">
    <source>
        <dbReference type="ARBA" id="ARBA00023047"/>
    </source>
</evidence>
<dbReference type="RefSeq" id="WP_072959134.1">
    <property type="nucleotide sequence ID" value="NZ_FQUH01000009.1"/>
</dbReference>
<feature type="transmembrane region" description="Helical" evidence="9">
    <location>
        <begin position="165"/>
        <end position="186"/>
    </location>
</feature>
<dbReference type="Pfam" id="PF01061">
    <property type="entry name" value="ABC2_membrane"/>
    <property type="match status" value="1"/>
</dbReference>
<evidence type="ECO:0000256" key="2">
    <source>
        <dbReference type="ARBA" id="ARBA00007783"/>
    </source>
</evidence>
<comment type="similarity">
    <text evidence="2 9">Belongs to the ABC-2 integral membrane protein family.</text>
</comment>
<keyword evidence="7" id="KW-0625">Polysaccharide transport</keyword>
<dbReference type="GO" id="GO:0015920">
    <property type="term" value="P:lipopolysaccharide transport"/>
    <property type="evidence" value="ECO:0007669"/>
    <property type="project" value="TreeGrafter"/>
</dbReference>
<feature type="transmembrane region" description="Helical" evidence="9">
    <location>
        <begin position="134"/>
        <end position="153"/>
    </location>
</feature>
<keyword evidence="6 9" id="KW-1133">Transmembrane helix</keyword>